<reference evidence="1 2" key="1">
    <citation type="submission" date="2014-04" db="EMBL/GenBank/DDBJ databases">
        <authorList>
            <consortium name="DOE Joint Genome Institute"/>
            <person name="Kuo A."/>
            <person name="Girlanda M."/>
            <person name="Perotto S."/>
            <person name="Kohler A."/>
            <person name="Nagy L.G."/>
            <person name="Floudas D."/>
            <person name="Copeland A."/>
            <person name="Barry K.W."/>
            <person name="Cichocki N."/>
            <person name="Veneault-Fourrey C."/>
            <person name="LaButti K."/>
            <person name="Lindquist E.A."/>
            <person name="Lipzen A."/>
            <person name="Lundell T."/>
            <person name="Morin E."/>
            <person name="Murat C."/>
            <person name="Sun H."/>
            <person name="Tunlid A."/>
            <person name="Henrissat B."/>
            <person name="Grigoriev I.V."/>
            <person name="Hibbett D.S."/>
            <person name="Martin F."/>
            <person name="Nordberg H.P."/>
            <person name="Cantor M.N."/>
            <person name="Hua S.X."/>
        </authorList>
    </citation>
    <scope>NUCLEOTIDE SEQUENCE [LARGE SCALE GENOMIC DNA]</scope>
    <source>
        <strain evidence="1 2">MUT 4182</strain>
    </source>
</reference>
<reference evidence="2" key="2">
    <citation type="submission" date="2015-01" db="EMBL/GenBank/DDBJ databases">
        <title>Evolutionary Origins and Diversification of the Mycorrhizal Mutualists.</title>
        <authorList>
            <consortium name="DOE Joint Genome Institute"/>
            <consortium name="Mycorrhizal Genomics Consortium"/>
            <person name="Kohler A."/>
            <person name="Kuo A."/>
            <person name="Nagy L.G."/>
            <person name="Floudas D."/>
            <person name="Copeland A."/>
            <person name="Barry K.W."/>
            <person name="Cichocki N."/>
            <person name="Veneault-Fourrey C."/>
            <person name="LaButti K."/>
            <person name="Lindquist E.A."/>
            <person name="Lipzen A."/>
            <person name="Lundell T."/>
            <person name="Morin E."/>
            <person name="Murat C."/>
            <person name="Riley R."/>
            <person name="Ohm R."/>
            <person name="Sun H."/>
            <person name="Tunlid A."/>
            <person name="Henrissat B."/>
            <person name="Grigoriev I.V."/>
            <person name="Hibbett D.S."/>
            <person name="Martin F."/>
        </authorList>
    </citation>
    <scope>NUCLEOTIDE SEQUENCE [LARGE SCALE GENOMIC DNA]</scope>
    <source>
        <strain evidence="2">MUT 4182</strain>
    </source>
</reference>
<dbReference type="HOGENOM" id="CLU_3108153_0_0_1"/>
<proteinExistence type="predicted"/>
<accession>A0A0C3QEY6</accession>
<keyword evidence="2" id="KW-1185">Reference proteome</keyword>
<gene>
    <name evidence="1" type="ORF">M407DRAFT_244692</name>
</gene>
<protein>
    <submittedName>
        <fullName evidence="1">Uncharacterized protein</fullName>
    </submittedName>
</protein>
<organism evidence="1 2">
    <name type="scientific">Tulasnella calospora MUT 4182</name>
    <dbReference type="NCBI Taxonomy" id="1051891"/>
    <lineage>
        <taxon>Eukaryota</taxon>
        <taxon>Fungi</taxon>
        <taxon>Dikarya</taxon>
        <taxon>Basidiomycota</taxon>
        <taxon>Agaricomycotina</taxon>
        <taxon>Agaricomycetes</taxon>
        <taxon>Cantharellales</taxon>
        <taxon>Tulasnellaceae</taxon>
        <taxon>Tulasnella</taxon>
    </lineage>
</organism>
<evidence type="ECO:0000313" key="1">
    <source>
        <dbReference type="EMBL" id="KIO23704.1"/>
    </source>
</evidence>
<dbReference type="AlphaFoldDB" id="A0A0C3QEY6"/>
<evidence type="ECO:0000313" key="2">
    <source>
        <dbReference type="Proteomes" id="UP000054248"/>
    </source>
</evidence>
<dbReference type="Proteomes" id="UP000054248">
    <property type="component" value="Unassembled WGS sequence"/>
</dbReference>
<name>A0A0C3QEY6_9AGAM</name>
<sequence>MRKELNEFAELAWADWLTLTIPPPTNFSLAASGKSIARWVTGIVPRNARTS</sequence>
<dbReference type="EMBL" id="KN823078">
    <property type="protein sequence ID" value="KIO23704.1"/>
    <property type="molecule type" value="Genomic_DNA"/>
</dbReference>